<feature type="transmembrane region" description="Helical" evidence="2">
    <location>
        <begin position="95"/>
        <end position="119"/>
    </location>
</feature>
<proteinExistence type="predicted"/>
<evidence type="ECO:0000256" key="1">
    <source>
        <dbReference type="SAM" id="MobiDB-lite"/>
    </source>
</evidence>
<dbReference type="Proteomes" id="UP000053789">
    <property type="component" value="Unassembled WGS sequence"/>
</dbReference>
<sequence length="433" mass="48450">MPQHQTAKDIVKSQPAKAAPKGSKPIPPFDIDNYLNPFVPRNPLRFLPPWISYWFGHRSPSSTVAHHPCLCFLPNSCLEFFHPPEWFFIYHLHTFFLYLSILVGAFCGVAIIENVFLALPRLSGHTVPIVIASFGAAAILEYNTIESPLAQPRNLVLGHFVSAVIGVGITKLFLLLPPNRFEDLRWLAGALSVGCASVAMSFTKTIHPPAGATALLAATNVEIQDLGWWLLPLVLLAAMLMLASALVVNNFSGRRYPVYWWTPVDLKTLREERRKEWMARKLKNGEIEGDVEKGGELELPAAKEDVEDLSETTTETGGGDNDSDDAGPAGRRNLSRAVTYSSIDRVPRPMAERERSKSAASKKSATERELGEQVVEGESILISRDRMVVPEWLDLSDWEDEVLRILMVRMQEHSSSHLRPEIDRIRTNRFNLP</sequence>
<evidence type="ECO:0000259" key="3">
    <source>
        <dbReference type="Pfam" id="PF04982"/>
    </source>
</evidence>
<dbReference type="InterPro" id="IPR058581">
    <property type="entry name" value="TM_HPP"/>
</dbReference>
<dbReference type="Pfam" id="PF04982">
    <property type="entry name" value="TM_HPP"/>
    <property type="match status" value="1"/>
</dbReference>
<protein>
    <recommendedName>
        <fullName evidence="3">HPP transmembrane region domain-containing protein</fullName>
    </recommendedName>
</protein>
<dbReference type="HOGENOM" id="CLU_040397_0_1_1"/>
<feature type="compositionally biased region" description="Basic and acidic residues" evidence="1">
    <location>
        <begin position="1"/>
        <end position="11"/>
    </location>
</feature>
<feature type="region of interest" description="Disordered" evidence="1">
    <location>
        <begin position="1"/>
        <end position="25"/>
    </location>
</feature>
<dbReference type="OrthoDB" id="2016548at2759"/>
<dbReference type="RefSeq" id="XP_016619094.1">
    <property type="nucleotide sequence ID" value="XM_016765144.1"/>
</dbReference>
<keyword evidence="2" id="KW-0812">Transmembrane</keyword>
<dbReference type="VEuPathDB" id="FungiDB:Z519_07409"/>
<accession>A0A0D2HNI9</accession>
<evidence type="ECO:0000313" key="5">
    <source>
        <dbReference type="Proteomes" id="UP000053789"/>
    </source>
</evidence>
<keyword evidence="2" id="KW-0472">Membrane</keyword>
<dbReference type="AlphaFoldDB" id="A0A0D2HNI9"/>
<dbReference type="EMBL" id="KN846989">
    <property type="protein sequence ID" value="KIW92425.1"/>
    <property type="molecule type" value="Genomic_DNA"/>
</dbReference>
<feature type="compositionally biased region" description="Basic and acidic residues" evidence="1">
    <location>
        <begin position="291"/>
        <end position="304"/>
    </location>
</feature>
<name>A0A0D2HNI9_CLAB1</name>
<feature type="transmembrane region" description="Helical" evidence="2">
    <location>
        <begin position="226"/>
        <end position="248"/>
    </location>
</feature>
<reference evidence="4" key="1">
    <citation type="submission" date="2015-01" db="EMBL/GenBank/DDBJ databases">
        <title>The Genome Sequence of Cladophialophora bantiana CBS 173.52.</title>
        <authorList>
            <consortium name="The Broad Institute Genomics Platform"/>
            <person name="Cuomo C."/>
            <person name="de Hoog S."/>
            <person name="Gorbushina A."/>
            <person name="Stielow B."/>
            <person name="Teixiera M."/>
            <person name="Abouelleil A."/>
            <person name="Chapman S.B."/>
            <person name="Priest M."/>
            <person name="Young S.K."/>
            <person name="Wortman J."/>
            <person name="Nusbaum C."/>
            <person name="Birren B."/>
        </authorList>
    </citation>
    <scope>NUCLEOTIDE SEQUENCE [LARGE SCALE GENOMIC DNA]</scope>
    <source>
        <strain evidence="4">CBS 173.52</strain>
    </source>
</reference>
<feature type="transmembrane region" description="Helical" evidence="2">
    <location>
        <begin position="126"/>
        <end position="145"/>
    </location>
</feature>
<feature type="region of interest" description="Disordered" evidence="1">
    <location>
        <begin position="291"/>
        <end position="371"/>
    </location>
</feature>
<dbReference type="InterPro" id="IPR007065">
    <property type="entry name" value="HPP"/>
</dbReference>
<gene>
    <name evidence="4" type="ORF">Z519_07409</name>
</gene>
<feature type="domain" description="HPP transmembrane region" evidence="3">
    <location>
        <begin position="100"/>
        <end position="257"/>
    </location>
</feature>
<dbReference type="PANTHER" id="PTHR33741:SF5">
    <property type="entry name" value="TRANSMEMBRANE PROTEIN DDB_G0269096-RELATED"/>
    <property type="match status" value="1"/>
</dbReference>
<organism evidence="4 5">
    <name type="scientific">Cladophialophora bantiana (strain ATCC 10958 / CBS 173.52 / CDC B-1940 / NIH 8579)</name>
    <name type="common">Xylohypha bantiana</name>
    <dbReference type="NCBI Taxonomy" id="1442370"/>
    <lineage>
        <taxon>Eukaryota</taxon>
        <taxon>Fungi</taxon>
        <taxon>Dikarya</taxon>
        <taxon>Ascomycota</taxon>
        <taxon>Pezizomycotina</taxon>
        <taxon>Eurotiomycetes</taxon>
        <taxon>Chaetothyriomycetidae</taxon>
        <taxon>Chaetothyriales</taxon>
        <taxon>Herpotrichiellaceae</taxon>
        <taxon>Cladophialophora</taxon>
    </lineage>
</organism>
<feature type="transmembrane region" description="Helical" evidence="2">
    <location>
        <begin position="157"/>
        <end position="174"/>
    </location>
</feature>
<dbReference type="PANTHER" id="PTHR33741">
    <property type="entry name" value="TRANSMEMBRANE PROTEIN DDB_G0269096-RELATED"/>
    <property type="match status" value="1"/>
</dbReference>
<feature type="transmembrane region" description="Helical" evidence="2">
    <location>
        <begin position="186"/>
        <end position="206"/>
    </location>
</feature>
<feature type="compositionally biased region" description="Basic and acidic residues" evidence="1">
    <location>
        <begin position="345"/>
        <end position="357"/>
    </location>
</feature>
<evidence type="ECO:0000256" key="2">
    <source>
        <dbReference type="SAM" id="Phobius"/>
    </source>
</evidence>
<keyword evidence="5" id="KW-1185">Reference proteome</keyword>
<keyword evidence="2" id="KW-1133">Transmembrane helix</keyword>
<evidence type="ECO:0000313" key="4">
    <source>
        <dbReference type="EMBL" id="KIW92425.1"/>
    </source>
</evidence>
<dbReference type="GeneID" id="27700337"/>